<dbReference type="STRING" id="947013.SAMN04488109_3757"/>
<evidence type="ECO:0000256" key="1">
    <source>
        <dbReference type="SAM" id="Phobius"/>
    </source>
</evidence>
<keyword evidence="1" id="KW-0812">Transmembrane</keyword>
<gene>
    <name evidence="2" type="ORF">SAMN04488109_3757</name>
</gene>
<keyword evidence="3" id="KW-1185">Reference proteome</keyword>
<organism evidence="2 3">
    <name type="scientific">Chryseolinea serpens</name>
    <dbReference type="NCBI Taxonomy" id="947013"/>
    <lineage>
        <taxon>Bacteria</taxon>
        <taxon>Pseudomonadati</taxon>
        <taxon>Bacteroidota</taxon>
        <taxon>Cytophagia</taxon>
        <taxon>Cytophagales</taxon>
        <taxon>Fulvivirgaceae</taxon>
        <taxon>Chryseolinea</taxon>
    </lineage>
</organism>
<sequence length="175" mass="19589">MAPQDRMRNGPFLMQTKCNSVAIVQSPAYFCPEHFFIVPISKMKHRANDKGNNTGIKTWAVLCLLVLYALGSLPMEAVHRMLHAHAPAVVHTVKAEKDPCHRSLYHRDKACDHKTHVSSLKKCPLCQFSFHADQWMSVASPSEHHLLMASFQTRLVQLYVHPCALPGSSRAPPVG</sequence>
<dbReference type="AlphaFoldDB" id="A0A1M5S5H4"/>
<keyword evidence="1" id="KW-0472">Membrane</keyword>
<keyword evidence="1" id="KW-1133">Transmembrane helix</keyword>
<accession>A0A1M5S5H4</accession>
<name>A0A1M5S5H4_9BACT</name>
<dbReference type="EMBL" id="FQWQ01000002">
    <property type="protein sequence ID" value="SHH33695.1"/>
    <property type="molecule type" value="Genomic_DNA"/>
</dbReference>
<feature type="transmembrane region" description="Helical" evidence="1">
    <location>
        <begin position="56"/>
        <end position="73"/>
    </location>
</feature>
<dbReference type="Proteomes" id="UP000184212">
    <property type="component" value="Unassembled WGS sequence"/>
</dbReference>
<evidence type="ECO:0000313" key="2">
    <source>
        <dbReference type="EMBL" id="SHH33695.1"/>
    </source>
</evidence>
<protein>
    <submittedName>
        <fullName evidence="2">Uncharacterized protein</fullName>
    </submittedName>
</protein>
<evidence type="ECO:0000313" key="3">
    <source>
        <dbReference type="Proteomes" id="UP000184212"/>
    </source>
</evidence>
<reference evidence="2 3" key="1">
    <citation type="submission" date="2016-11" db="EMBL/GenBank/DDBJ databases">
        <authorList>
            <person name="Jaros S."/>
            <person name="Januszkiewicz K."/>
            <person name="Wedrychowicz H."/>
        </authorList>
    </citation>
    <scope>NUCLEOTIDE SEQUENCE [LARGE SCALE GENOMIC DNA]</scope>
    <source>
        <strain evidence="2 3">DSM 24574</strain>
    </source>
</reference>
<proteinExistence type="predicted"/>